<dbReference type="AlphaFoldDB" id="A0A4C1U294"/>
<dbReference type="Proteomes" id="UP000299102">
    <property type="component" value="Unassembled WGS sequence"/>
</dbReference>
<comment type="caution">
    <text evidence="1">The sequence shown here is derived from an EMBL/GenBank/DDBJ whole genome shotgun (WGS) entry which is preliminary data.</text>
</comment>
<proteinExistence type="predicted"/>
<sequence>MIGPGVPGHLRRNVGEIQVSLGTDYSSRMHPDSRISSMQTFSTFWGKAPSKISVCHRFSEFNCGRSMLTDEFKEGRPKSVVPQNIDAVRELIMQDRHVIHRKIKTSLSTVAPKDMEQLPPQMRPAR</sequence>
<evidence type="ECO:0000313" key="2">
    <source>
        <dbReference type="Proteomes" id="UP000299102"/>
    </source>
</evidence>
<gene>
    <name evidence="1" type="ORF">EVAR_14680_1</name>
</gene>
<keyword evidence="2" id="KW-1185">Reference proteome</keyword>
<evidence type="ECO:0000313" key="1">
    <source>
        <dbReference type="EMBL" id="GBP20431.1"/>
    </source>
</evidence>
<organism evidence="1 2">
    <name type="scientific">Eumeta variegata</name>
    <name type="common">Bagworm moth</name>
    <name type="synonym">Eumeta japonica</name>
    <dbReference type="NCBI Taxonomy" id="151549"/>
    <lineage>
        <taxon>Eukaryota</taxon>
        <taxon>Metazoa</taxon>
        <taxon>Ecdysozoa</taxon>
        <taxon>Arthropoda</taxon>
        <taxon>Hexapoda</taxon>
        <taxon>Insecta</taxon>
        <taxon>Pterygota</taxon>
        <taxon>Neoptera</taxon>
        <taxon>Endopterygota</taxon>
        <taxon>Lepidoptera</taxon>
        <taxon>Glossata</taxon>
        <taxon>Ditrysia</taxon>
        <taxon>Tineoidea</taxon>
        <taxon>Psychidae</taxon>
        <taxon>Oiketicinae</taxon>
        <taxon>Eumeta</taxon>
    </lineage>
</organism>
<protein>
    <submittedName>
        <fullName evidence="1">Uncharacterized protein</fullName>
    </submittedName>
</protein>
<name>A0A4C1U294_EUMVA</name>
<dbReference type="OrthoDB" id="10017160at2759"/>
<reference evidence="1 2" key="1">
    <citation type="journal article" date="2019" name="Commun. Biol.">
        <title>The bagworm genome reveals a unique fibroin gene that provides high tensile strength.</title>
        <authorList>
            <person name="Kono N."/>
            <person name="Nakamura H."/>
            <person name="Ohtoshi R."/>
            <person name="Tomita M."/>
            <person name="Numata K."/>
            <person name="Arakawa K."/>
        </authorList>
    </citation>
    <scope>NUCLEOTIDE SEQUENCE [LARGE SCALE GENOMIC DNA]</scope>
</reference>
<accession>A0A4C1U294</accession>
<dbReference type="EMBL" id="BGZK01000118">
    <property type="protein sequence ID" value="GBP20431.1"/>
    <property type="molecule type" value="Genomic_DNA"/>
</dbReference>